<dbReference type="EMBL" id="LR590484">
    <property type="protein sequence ID" value="VTR49313.1"/>
    <property type="molecule type" value="Genomic_DNA"/>
</dbReference>
<dbReference type="Proteomes" id="UP000308196">
    <property type="component" value="Chromosome"/>
</dbReference>
<evidence type="ECO:0000313" key="2">
    <source>
        <dbReference type="Proteomes" id="UP000308196"/>
    </source>
</evidence>
<organism evidence="1 2">
    <name type="scientific">Sphingobacterium thalpophilum</name>
    <dbReference type="NCBI Taxonomy" id="259"/>
    <lineage>
        <taxon>Bacteria</taxon>
        <taxon>Pseudomonadati</taxon>
        <taxon>Bacteroidota</taxon>
        <taxon>Sphingobacteriia</taxon>
        <taxon>Sphingobacteriales</taxon>
        <taxon>Sphingobacteriaceae</taxon>
        <taxon>Sphingobacterium</taxon>
    </lineage>
</organism>
<protein>
    <submittedName>
        <fullName evidence="1">Uncharacterized protein</fullName>
    </submittedName>
</protein>
<dbReference type="KEGG" id="stha:NCTC11429_03856"/>
<sequence length="44" mass="5074">MENKNAAKLVIWSATYLAIINTQSISKVCYKIYLSKNDFLFCNL</sequence>
<name>A0A4U9VS45_9SPHI</name>
<accession>A0A4U9VS45</accession>
<evidence type="ECO:0000313" key="1">
    <source>
        <dbReference type="EMBL" id="VTR49313.1"/>
    </source>
</evidence>
<gene>
    <name evidence="1" type="ORF">NCTC11429_03856</name>
</gene>
<dbReference type="STRING" id="1123265.GCA_000686625_04296"/>
<reference evidence="1 2" key="1">
    <citation type="submission" date="2019-05" db="EMBL/GenBank/DDBJ databases">
        <authorList>
            <consortium name="Pathogen Informatics"/>
        </authorList>
    </citation>
    <scope>NUCLEOTIDE SEQUENCE [LARGE SCALE GENOMIC DNA]</scope>
    <source>
        <strain evidence="1 2">NCTC11429</strain>
    </source>
</reference>
<proteinExistence type="predicted"/>
<dbReference type="AlphaFoldDB" id="A0A4U9VS45"/>